<evidence type="ECO:0000256" key="3">
    <source>
        <dbReference type="ARBA" id="ARBA00022448"/>
    </source>
</evidence>
<keyword evidence="9 13" id="KW-1133">Transmembrane helix</keyword>
<keyword evidence="16" id="KW-1185">Reference proteome</keyword>
<dbReference type="RefSeq" id="WP_346335916.1">
    <property type="nucleotide sequence ID" value="NZ_JBBYXI010000001.1"/>
</dbReference>
<evidence type="ECO:0000256" key="10">
    <source>
        <dbReference type="ARBA" id="ARBA00023065"/>
    </source>
</evidence>
<keyword evidence="6" id="KW-0633">Potassium transport</keyword>
<feature type="transmembrane region" description="Helical" evidence="13">
    <location>
        <begin position="360"/>
        <end position="379"/>
    </location>
</feature>
<feature type="transmembrane region" description="Helical" evidence="13">
    <location>
        <begin position="35"/>
        <end position="53"/>
    </location>
</feature>
<keyword evidence="3" id="KW-0813">Transport</keyword>
<comment type="similarity">
    <text evidence="2">Belongs to the monovalent cation:proton antiporter 2 (CPA2) transporter (TC 2.A.37) family.</text>
</comment>
<keyword evidence="4" id="KW-0050">Antiport</keyword>
<evidence type="ECO:0000313" key="15">
    <source>
        <dbReference type="EMBL" id="MEN3929940.1"/>
    </source>
</evidence>
<feature type="transmembrane region" description="Helical" evidence="13">
    <location>
        <begin position="59"/>
        <end position="78"/>
    </location>
</feature>
<comment type="caution">
    <text evidence="15">The sequence shown here is derived from an EMBL/GenBank/DDBJ whole genome shotgun (WGS) entry which is preliminary data.</text>
</comment>
<feature type="compositionally biased region" description="Polar residues" evidence="12">
    <location>
        <begin position="592"/>
        <end position="614"/>
    </location>
</feature>
<evidence type="ECO:0000256" key="12">
    <source>
        <dbReference type="SAM" id="MobiDB-lite"/>
    </source>
</evidence>
<dbReference type="NCBIfam" id="TIGR00932">
    <property type="entry name" value="2a37"/>
    <property type="match status" value="1"/>
</dbReference>
<keyword evidence="5" id="KW-1003">Cell membrane</keyword>
<feature type="transmembrane region" description="Helical" evidence="13">
    <location>
        <begin position="156"/>
        <end position="176"/>
    </location>
</feature>
<feature type="transmembrane region" description="Helical" evidence="13">
    <location>
        <begin position="217"/>
        <end position="235"/>
    </location>
</feature>
<dbReference type="InterPro" id="IPR038770">
    <property type="entry name" value="Na+/solute_symporter_sf"/>
</dbReference>
<dbReference type="Pfam" id="PF02254">
    <property type="entry name" value="TrkA_N"/>
    <property type="match status" value="1"/>
</dbReference>
<dbReference type="InterPro" id="IPR006153">
    <property type="entry name" value="Cation/H_exchanger_TM"/>
</dbReference>
<keyword evidence="7 13" id="KW-0812">Transmembrane</keyword>
<evidence type="ECO:0000256" key="5">
    <source>
        <dbReference type="ARBA" id="ARBA00022475"/>
    </source>
</evidence>
<evidence type="ECO:0000256" key="4">
    <source>
        <dbReference type="ARBA" id="ARBA00022449"/>
    </source>
</evidence>
<feature type="transmembrane region" description="Helical" evidence="13">
    <location>
        <begin position="182"/>
        <end position="205"/>
    </location>
</feature>
<feature type="transmembrane region" description="Helical" evidence="13">
    <location>
        <begin position="90"/>
        <end position="110"/>
    </location>
</feature>
<dbReference type="Proteomes" id="UP001418637">
    <property type="component" value="Unassembled WGS sequence"/>
</dbReference>
<keyword evidence="11 13" id="KW-0472">Membrane</keyword>
<evidence type="ECO:0000256" key="8">
    <source>
        <dbReference type="ARBA" id="ARBA00022958"/>
    </source>
</evidence>
<dbReference type="SUPFAM" id="SSF51735">
    <property type="entry name" value="NAD(P)-binding Rossmann-fold domains"/>
    <property type="match status" value="1"/>
</dbReference>
<dbReference type="Gene3D" id="1.20.1530.20">
    <property type="match status" value="1"/>
</dbReference>
<keyword evidence="10" id="KW-0406">Ion transport</keyword>
<dbReference type="InterPro" id="IPR003148">
    <property type="entry name" value="RCK_N"/>
</dbReference>
<dbReference type="Gene3D" id="3.40.50.720">
    <property type="entry name" value="NAD(P)-binding Rossmann-like Domain"/>
    <property type="match status" value="1"/>
</dbReference>
<dbReference type="PRINTS" id="PR00335">
    <property type="entry name" value="KUPTAKETRKA"/>
</dbReference>
<feature type="transmembrane region" description="Helical" evidence="13">
    <location>
        <begin position="328"/>
        <end position="354"/>
    </location>
</feature>
<evidence type="ECO:0000256" key="6">
    <source>
        <dbReference type="ARBA" id="ARBA00022538"/>
    </source>
</evidence>
<feature type="transmembrane region" description="Helical" evidence="13">
    <location>
        <begin position="12"/>
        <end position="28"/>
    </location>
</feature>
<evidence type="ECO:0000256" key="9">
    <source>
        <dbReference type="ARBA" id="ARBA00022989"/>
    </source>
</evidence>
<dbReference type="Pfam" id="PF00999">
    <property type="entry name" value="Na_H_Exchanger"/>
    <property type="match status" value="1"/>
</dbReference>
<dbReference type="PROSITE" id="PS51201">
    <property type="entry name" value="RCK_N"/>
    <property type="match status" value="1"/>
</dbReference>
<evidence type="ECO:0000256" key="7">
    <source>
        <dbReference type="ARBA" id="ARBA00022692"/>
    </source>
</evidence>
<evidence type="ECO:0000256" key="2">
    <source>
        <dbReference type="ARBA" id="ARBA00005551"/>
    </source>
</evidence>
<protein>
    <submittedName>
        <fullName evidence="15">Monovalent cation:proton antiporter-2 (CPA2) family protein</fullName>
    </submittedName>
</protein>
<evidence type="ECO:0000256" key="11">
    <source>
        <dbReference type="ARBA" id="ARBA00023136"/>
    </source>
</evidence>
<dbReference type="PANTHER" id="PTHR46157">
    <property type="entry name" value="K(+) EFFLUX ANTIPORTER 3, CHLOROPLASTIC"/>
    <property type="match status" value="1"/>
</dbReference>
<organism evidence="15 16">
    <name type="scientific">Hohaiivirga grylli</name>
    <dbReference type="NCBI Taxonomy" id="3133970"/>
    <lineage>
        <taxon>Bacteria</taxon>
        <taxon>Pseudomonadati</taxon>
        <taxon>Pseudomonadota</taxon>
        <taxon>Alphaproteobacteria</taxon>
        <taxon>Hyphomicrobiales</taxon>
        <taxon>Methylobacteriaceae</taxon>
        <taxon>Hohaiivirga</taxon>
    </lineage>
</organism>
<evidence type="ECO:0000256" key="13">
    <source>
        <dbReference type="SAM" id="Phobius"/>
    </source>
</evidence>
<evidence type="ECO:0000259" key="14">
    <source>
        <dbReference type="PROSITE" id="PS51201"/>
    </source>
</evidence>
<keyword evidence="8" id="KW-0630">Potassium</keyword>
<feature type="transmembrane region" description="Helical" evidence="13">
    <location>
        <begin position="271"/>
        <end position="288"/>
    </location>
</feature>
<evidence type="ECO:0000313" key="16">
    <source>
        <dbReference type="Proteomes" id="UP001418637"/>
    </source>
</evidence>
<dbReference type="InterPro" id="IPR004771">
    <property type="entry name" value="K/H_exchanger"/>
</dbReference>
<sequence>MATPTDGNDLVYAVALLAAGVVAVPLFKRLGLGAVLGYLCAGLTIGPFGLKLFSNPDSILHVAELGVVMFLFLIGIEMQPSRLWRMRKDIFGLGALQVSFCGSLLTMAGFTAGIPLTIAFIGSMGFVLSSTAIVMQILEEKGKAATAPGQRIISTLLLEDLSIVPLLAIVAFLSPFSSGEGFNWLNALIAVGAVASMVAAGIWLLNPLFAILASSGAREVMTAAALLVVLGAALLMELSGLSMAMGAFMAGVLLSESSFRHQLEIDIEPFRGILLGLFFMAVGMSLDIKLVLENWVLIATAALSCMFLKSLGVYLAARSFGINHREAFFRGALLTQGGEFAFVLYAAATAAGIFDARTAATLSATVIISMALTPVVLMLQQRIIKKSKVDLKDIDLPEELSNNILLIGFGRFGQMVSQPLLAKGYDLSIIETDAKLIRIASTFGVKVYYGDGTRLDVLQASGAKDASMILVCVTGTETTNKIVNLIKTEFPATKIFARAYDRGHALELVHAGVDYQIRETFESAMAFSKETLLELGVDAEEIDEIIADTRQRDNERFQIQMTAGIYAGNDLLRGNTPVPAPLVKPEREGQIFDQSDQDIVTPSNEQTVSPEATT</sequence>
<feature type="region of interest" description="Disordered" evidence="12">
    <location>
        <begin position="577"/>
        <end position="614"/>
    </location>
</feature>
<dbReference type="InterPro" id="IPR036291">
    <property type="entry name" value="NAD(P)-bd_dom_sf"/>
</dbReference>
<dbReference type="InterPro" id="IPR006036">
    <property type="entry name" value="K_uptake_TrkA"/>
</dbReference>
<accession>A0ABV0BG43</accession>
<name>A0ABV0BG43_9HYPH</name>
<dbReference type="EMBL" id="JBBYXI010000001">
    <property type="protein sequence ID" value="MEN3929940.1"/>
    <property type="molecule type" value="Genomic_DNA"/>
</dbReference>
<reference evidence="15 16" key="1">
    <citation type="submission" date="2024-04" db="EMBL/GenBank/DDBJ databases">
        <title>A novel species isolated from cricket.</title>
        <authorList>
            <person name="Wang H.-C."/>
        </authorList>
    </citation>
    <scope>NUCLEOTIDE SEQUENCE [LARGE SCALE GENOMIC DNA]</scope>
    <source>
        <strain evidence="15 16">WL0021</strain>
    </source>
</reference>
<evidence type="ECO:0000256" key="1">
    <source>
        <dbReference type="ARBA" id="ARBA00004141"/>
    </source>
</evidence>
<proteinExistence type="inferred from homology"/>
<comment type="subcellular location">
    <subcellularLocation>
        <location evidence="1">Membrane</location>
        <topology evidence="1">Multi-pass membrane protein</topology>
    </subcellularLocation>
</comment>
<dbReference type="PANTHER" id="PTHR46157:SF8">
    <property type="entry name" value="GLUTATHIONE-REGULATED POTASSIUM-EFFLUX SYSTEM PROTEIN"/>
    <property type="match status" value="1"/>
</dbReference>
<feature type="domain" description="RCK N-terminal" evidence="14">
    <location>
        <begin position="401"/>
        <end position="517"/>
    </location>
</feature>
<feature type="transmembrane region" description="Helical" evidence="13">
    <location>
        <begin position="294"/>
        <end position="316"/>
    </location>
</feature>
<gene>
    <name evidence="15" type="ORF">WJT86_02550</name>
</gene>
<feature type="transmembrane region" description="Helical" evidence="13">
    <location>
        <begin position="116"/>
        <end position="135"/>
    </location>
</feature>